<comment type="caution">
    <text evidence="1">The sequence shown here is derived from an EMBL/GenBank/DDBJ whole genome shotgun (WGS) entry which is preliminary data.</text>
</comment>
<dbReference type="OrthoDB" id="8073614at2"/>
<dbReference type="RefSeq" id="WP_008875158.1">
    <property type="nucleotide sequence ID" value="NZ_CAUM01000095.1"/>
</dbReference>
<organism evidence="1 2">
    <name type="scientific">Mesorhizobium metallidurans STM 2683</name>
    <dbReference type="NCBI Taxonomy" id="1297569"/>
    <lineage>
        <taxon>Bacteria</taxon>
        <taxon>Pseudomonadati</taxon>
        <taxon>Pseudomonadota</taxon>
        <taxon>Alphaproteobacteria</taxon>
        <taxon>Hyphomicrobiales</taxon>
        <taxon>Phyllobacteriaceae</taxon>
        <taxon>Mesorhizobium</taxon>
    </lineage>
</organism>
<dbReference type="EMBL" id="CAUM01000095">
    <property type="protein sequence ID" value="CCV06223.1"/>
    <property type="molecule type" value="Genomic_DNA"/>
</dbReference>
<dbReference type="Proteomes" id="UP000012062">
    <property type="component" value="Unassembled WGS sequence"/>
</dbReference>
<dbReference type="eggNOG" id="COG1475">
    <property type="taxonomic scope" value="Bacteria"/>
</dbReference>
<name>M5EQ16_9HYPH</name>
<proteinExistence type="predicted"/>
<dbReference type="AlphaFoldDB" id="M5EQ16"/>
<sequence>MGNVFANGLEISGRGSDGKTIAAFPDTCFTPPENPATPPGVPIPYPSFGFSSDTDQGTGTVKISDKTVNIKNQSFLSKTSGTEAGCAAKKGIITSTNTGKEYFQSWSNNVKFDGEPVIRFTDLATNNHASLAANQSAPWYHLLFRDGAETECWVLLQEHNLRLHPHNQANCPDGYESEHYVGNEYFQHDREHNQSYQQWKNYSQHRAPCVCIRAKKHAQGGGFQHSGPGSKVNTPHDLKTKRLNQYKERLAKRGQKPKLKGVVAQGADAIVNTHKETKAADPDTKKEIAKCLRAIFMAYIEDAVHPPKSRETLNNMTTMAHKS</sequence>
<evidence type="ECO:0000313" key="2">
    <source>
        <dbReference type="Proteomes" id="UP000012062"/>
    </source>
</evidence>
<accession>M5EQ16</accession>
<evidence type="ECO:0000313" key="1">
    <source>
        <dbReference type="EMBL" id="CCV06223.1"/>
    </source>
</evidence>
<protein>
    <submittedName>
        <fullName evidence="1">Uncharacterized protein</fullName>
    </submittedName>
</protein>
<gene>
    <name evidence="1" type="ORF">MESS2_30024</name>
</gene>
<dbReference type="STRING" id="1297569.MESS2_30024"/>
<keyword evidence="2" id="KW-1185">Reference proteome</keyword>
<dbReference type="Pfam" id="PF13665">
    <property type="entry name" value="Tox-PAAR-like"/>
    <property type="match status" value="1"/>
</dbReference>
<reference evidence="1 2" key="1">
    <citation type="submission" date="2013-02" db="EMBL/GenBank/DDBJ databases">
        <authorList>
            <person name="Genoscope - CEA"/>
        </authorList>
    </citation>
    <scope>NUCLEOTIDE SEQUENCE [LARGE SCALE GENOMIC DNA]</scope>
    <source>
        <strain evidence="1 2">STM 2683</strain>
    </source>
</reference>